<dbReference type="InterPro" id="IPR008969">
    <property type="entry name" value="CarboxyPept-like_regulatory"/>
</dbReference>
<dbReference type="Gene3D" id="2.170.130.10">
    <property type="entry name" value="TonB-dependent receptor, plug domain"/>
    <property type="match status" value="1"/>
</dbReference>
<dbReference type="SUPFAM" id="SSF49464">
    <property type="entry name" value="Carboxypeptidase regulatory domain-like"/>
    <property type="match status" value="1"/>
</dbReference>
<dbReference type="Pfam" id="PF07715">
    <property type="entry name" value="Plug"/>
    <property type="match status" value="1"/>
</dbReference>
<dbReference type="OrthoDB" id="1151166at2"/>
<sequence>MKLSSLILLFVFGITMIPSQAISQTHQSVKGRVLSKESGKAIAFATVVLNESQKWSTTNLKGEFSIDNVRNGEYTIIVSCLGYKKLQDTISLTELRNPFTLHMSVESQDLSEVTVIAEESRENGTSSVIKKDALNHLQPSSFADIVELLPGGISSNRSLTSMNLISLRAPVETAKISNRDNTYNSSLGTAFVVDGTPLSNDAQLQTVSGAVTYTGTSDNYLVYRNTTGKGIDMRMIPTDDIESVEIVRGIPSVTYGSLSSGLVNIQRSYKKKPLELRAKANSGMKLFALGKGFEFGNKTLNVNLDYIDYKSDPRNVMTNYSRMTASLRFKDVWNTNSGMLELRTNLNYTGSFDESKRDEENDTKDEFYKNDYNKYRLASNLNYYFDRGIVKNINFSVSGSYTSENKKIRRYRTGRMSPILIEKEEGEYYGEFLPASYLANLKIEGKPVFLFAKLNSNLDFDVLGTNHNLIVGADWRYNKNFGRGEIFDVTRPLYAGNGRPRPAKDIPAMEELAIYAEDNLLVPIGLNRLKIRAGVRAASLLNVSDKYSIGNKFFLDPRFNLSWQFPSFMMFDKLSKLSVRTGFGWHTKFPTLSHLYPNKVYYDAVQLNFYSQNDQLRQMHYKTKIIDPTNFALKPNRNQKMEVGLEFKSGKIKFDITAYKEEMSEGLRRMSNYDLFSFKKYIIESGPDPSTLNAPPTIDMFDYKQYKRFVSYGQSKNGSREEKKGIEYQLDLGRIEAIKSRVSINGAWMYMKYGSDAPRYKTSSVVIGGDDYPYMGYYEWDTSREYEQFNTNFRFDTQIDELGLIFSSTFQVLWYTSWKYTPHNGMPSYYIDMNDNKFEYTEADTQDPILKHLYEKPSDNAFDTERVPITIDYNLKVTKLINQNMRLAFYVNRILYYYPDYNRKDGFRVKRSASPYFGMELNINI</sequence>
<evidence type="ECO:0000256" key="1">
    <source>
        <dbReference type="ARBA" id="ARBA00022729"/>
    </source>
</evidence>
<organism evidence="4 5">
    <name type="scientific">Marinifilum breve</name>
    <dbReference type="NCBI Taxonomy" id="2184082"/>
    <lineage>
        <taxon>Bacteria</taxon>
        <taxon>Pseudomonadati</taxon>
        <taxon>Bacteroidota</taxon>
        <taxon>Bacteroidia</taxon>
        <taxon>Marinilabiliales</taxon>
        <taxon>Marinifilaceae</taxon>
    </lineage>
</organism>
<dbReference type="PANTHER" id="PTHR30069">
    <property type="entry name" value="TONB-DEPENDENT OUTER MEMBRANE RECEPTOR"/>
    <property type="match status" value="1"/>
</dbReference>
<name>A0A2V4A0Q0_9BACT</name>
<feature type="signal peptide" evidence="2">
    <location>
        <begin position="1"/>
        <end position="21"/>
    </location>
</feature>
<dbReference type="Proteomes" id="UP000248079">
    <property type="component" value="Unassembled WGS sequence"/>
</dbReference>
<feature type="domain" description="TonB-dependent receptor plug" evidence="3">
    <location>
        <begin position="124"/>
        <end position="261"/>
    </location>
</feature>
<feature type="chain" id="PRO_5015876775" description="TonB-dependent receptor plug domain-containing protein" evidence="2">
    <location>
        <begin position="22"/>
        <end position="925"/>
    </location>
</feature>
<dbReference type="InterPro" id="IPR039426">
    <property type="entry name" value="TonB-dep_rcpt-like"/>
</dbReference>
<proteinExistence type="predicted"/>
<accession>A0A2V4A0Q0</accession>
<comment type="caution">
    <text evidence="4">The sequence shown here is derived from an EMBL/GenBank/DDBJ whole genome shotgun (WGS) entry which is preliminary data.</text>
</comment>
<gene>
    <name evidence="4" type="ORF">DF185_05410</name>
</gene>
<dbReference type="RefSeq" id="WP_110359717.1">
    <property type="nucleotide sequence ID" value="NZ_QFLI01000002.1"/>
</dbReference>
<dbReference type="AlphaFoldDB" id="A0A2V4A0Q0"/>
<evidence type="ECO:0000313" key="5">
    <source>
        <dbReference type="Proteomes" id="UP000248079"/>
    </source>
</evidence>
<dbReference type="GO" id="GO:0015344">
    <property type="term" value="F:siderophore uptake transmembrane transporter activity"/>
    <property type="evidence" value="ECO:0007669"/>
    <property type="project" value="TreeGrafter"/>
</dbReference>
<protein>
    <recommendedName>
        <fullName evidence="3">TonB-dependent receptor plug domain-containing protein</fullName>
    </recommendedName>
</protein>
<dbReference type="SUPFAM" id="SSF56935">
    <property type="entry name" value="Porins"/>
    <property type="match status" value="1"/>
</dbReference>
<dbReference type="GO" id="GO:0009279">
    <property type="term" value="C:cell outer membrane"/>
    <property type="evidence" value="ECO:0007669"/>
    <property type="project" value="TreeGrafter"/>
</dbReference>
<dbReference type="Pfam" id="PF13715">
    <property type="entry name" value="CarbopepD_reg_2"/>
    <property type="match status" value="1"/>
</dbReference>
<dbReference type="InterPro" id="IPR012910">
    <property type="entry name" value="Plug_dom"/>
</dbReference>
<evidence type="ECO:0000259" key="3">
    <source>
        <dbReference type="Pfam" id="PF07715"/>
    </source>
</evidence>
<dbReference type="EMBL" id="QFLI01000002">
    <property type="protein sequence ID" value="PXY02083.1"/>
    <property type="molecule type" value="Genomic_DNA"/>
</dbReference>
<dbReference type="InterPro" id="IPR037066">
    <property type="entry name" value="Plug_dom_sf"/>
</dbReference>
<keyword evidence="1 2" id="KW-0732">Signal</keyword>
<dbReference type="PANTHER" id="PTHR30069:SF29">
    <property type="entry name" value="HEMOGLOBIN AND HEMOGLOBIN-HAPTOGLOBIN-BINDING PROTEIN 1-RELATED"/>
    <property type="match status" value="1"/>
</dbReference>
<dbReference type="GO" id="GO:0044718">
    <property type="term" value="P:siderophore transmembrane transport"/>
    <property type="evidence" value="ECO:0007669"/>
    <property type="project" value="TreeGrafter"/>
</dbReference>
<evidence type="ECO:0000313" key="4">
    <source>
        <dbReference type="EMBL" id="PXY02083.1"/>
    </source>
</evidence>
<keyword evidence="5" id="KW-1185">Reference proteome</keyword>
<evidence type="ECO:0000256" key="2">
    <source>
        <dbReference type="SAM" id="SignalP"/>
    </source>
</evidence>
<dbReference type="Gene3D" id="2.60.40.1120">
    <property type="entry name" value="Carboxypeptidase-like, regulatory domain"/>
    <property type="match status" value="1"/>
</dbReference>
<reference evidence="4 5" key="1">
    <citation type="submission" date="2018-05" db="EMBL/GenBank/DDBJ databases">
        <title>Marinifilum breve JC075T sp. nov., a marine bacterium isolated from Yongle Blue Hole in the South China Sea.</title>
        <authorList>
            <person name="Fu T."/>
        </authorList>
    </citation>
    <scope>NUCLEOTIDE SEQUENCE [LARGE SCALE GENOMIC DNA]</scope>
    <source>
        <strain evidence="4 5">JC075</strain>
    </source>
</reference>